<dbReference type="RefSeq" id="WP_009453064.1">
    <property type="nucleotide sequence ID" value="NZ_AMSI01000050.1"/>
</dbReference>
<dbReference type="AlphaFoldDB" id="K2NK28"/>
<comment type="caution">
    <text evidence="1">The sequence shown here is derived from an EMBL/GenBank/DDBJ whole genome shotgun (WGS) entry which is preliminary data.</text>
</comment>
<evidence type="ECO:0000313" key="1">
    <source>
        <dbReference type="EMBL" id="EKF39795.1"/>
    </source>
</evidence>
<dbReference type="Proteomes" id="UP000007374">
    <property type="component" value="Unassembled WGS sequence"/>
</dbReference>
<proteinExistence type="predicted"/>
<organism evidence="1 2">
    <name type="scientific">Nitratireductor indicus C115</name>
    <dbReference type="NCBI Taxonomy" id="1231190"/>
    <lineage>
        <taxon>Bacteria</taxon>
        <taxon>Pseudomonadati</taxon>
        <taxon>Pseudomonadota</taxon>
        <taxon>Alphaproteobacteria</taxon>
        <taxon>Hyphomicrobiales</taxon>
        <taxon>Phyllobacteriaceae</taxon>
        <taxon>Nitratireductor</taxon>
    </lineage>
</organism>
<protein>
    <submittedName>
        <fullName evidence="1">Uncharacterized protein</fullName>
    </submittedName>
</protein>
<evidence type="ECO:0000313" key="2">
    <source>
        <dbReference type="Proteomes" id="UP000007374"/>
    </source>
</evidence>
<reference evidence="1 2" key="1">
    <citation type="journal article" date="2012" name="J. Bacteriol.">
        <title>Genome Sequence of Nitratireductor indicus Type Strain C115.</title>
        <authorList>
            <person name="Lai Q."/>
            <person name="Li G."/>
            <person name="Yu Z."/>
            <person name="Shao Z."/>
        </authorList>
    </citation>
    <scope>NUCLEOTIDE SEQUENCE [LARGE SCALE GENOMIC DNA]</scope>
    <source>
        <strain evidence="1 2">C115</strain>
    </source>
</reference>
<gene>
    <name evidence="1" type="ORF">NA8A_24104</name>
</gene>
<sequence length="94" mass="10330">MTDKIGKQLLEAAANFERFEPGEVKALLRRAAIRISNARSPRNKATLLPEVAEVISDYAEHQGLTIDEAVNAALLDWASGHGMIEIQDLGDEEE</sequence>
<keyword evidence="2" id="KW-1185">Reference proteome</keyword>
<accession>K2NK28</accession>
<dbReference type="PATRIC" id="fig|1231190.3.peg.4957"/>
<name>K2NK28_9HYPH</name>
<dbReference type="EMBL" id="AMSI01000050">
    <property type="protein sequence ID" value="EKF39795.1"/>
    <property type="molecule type" value="Genomic_DNA"/>
</dbReference>
<dbReference type="STRING" id="721133.SAMN05216176_11761"/>
<dbReference type="OrthoDB" id="7450222at2"/>